<organism evidence="2 3">
    <name type="scientific">Guptibacillus hwajinpoensis</name>
    <dbReference type="NCBI Taxonomy" id="208199"/>
    <lineage>
        <taxon>Bacteria</taxon>
        <taxon>Bacillati</taxon>
        <taxon>Bacillota</taxon>
        <taxon>Bacilli</taxon>
        <taxon>Bacillales</taxon>
        <taxon>Guptibacillaceae</taxon>
        <taxon>Guptibacillus</taxon>
    </lineage>
</organism>
<dbReference type="RefSeq" id="WP_160920170.1">
    <property type="nucleotide sequence ID" value="NZ_WMEY01000004.1"/>
</dbReference>
<feature type="transmembrane region" description="Helical" evidence="1">
    <location>
        <begin position="7"/>
        <end position="25"/>
    </location>
</feature>
<keyword evidence="1" id="KW-1133">Transmembrane helix</keyword>
<proteinExistence type="predicted"/>
<keyword evidence="1" id="KW-0472">Membrane</keyword>
<evidence type="ECO:0000313" key="3">
    <source>
        <dbReference type="Proteomes" id="UP000447833"/>
    </source>
</evidence>
<accession>A0A845F286</accession>
<name>A0A845F286_9BACL</name>
<feature type="transmembrane region" description="Helical" evidence="1">
    <location>
        <begin position="31"/>
        <end position="50"/>
    </location>
</feature>
<comment type="caution">
    <text evidence="2">The sequence shown here is derived from an EMBL/GenBank/DDBJ whole genome shotgun (WGS) entry which is preliminary data.</text>
</comment>
<protein>
    <submittedName>
        <fullName evidence="2">Uncharacterized protein</fullName>
    </submittedName>
</protein>
<dbReference type="EMBL" id="WMEY01000004">
    <property type="protein sequence ID" value="MYL64777.1"/>
    <property type="molecule type" value="Genomic_DNA"/>
</dbReference>
<dbReference type="Proteomes" id="UP000447833">
    <property type="component" value="Unassembled WGS sequence"/>
</dbReference>
<gene>
    <name evidence="2" type="ORF">GLW07_15565</name>
</gene>
<keyword evidence="1" id="KW-0812">Transmembrane</keyword>
<dbReference type="AlphaFoldDB" id="A0A845F286"/>
<evidence type="ECO:0000256" key="1">
    <source>
        <dbReference type="SAM" id="Phobius"/>
    </source>
</evidence>
<reference evidence="2 3" key="1">
    <citation type="submission" date="2019-11" db="EMBL/GenBank/DDBJ databases">
        <title>Genome sequences of 17 halophilic strains isolated from different environments.</title>
        <authorList>
            <person name="Furrow R.E."/>
        </authorList>
    </citation>
    <scope>NUCLEOTIDE SEQUENCE [LARGE SCALE GENOMIC DNA]</scope>
    <source>
        <strain evidence="2 3">22506_14_FS</strain>
    </source>
</reference>
<sequence length="58" mass="6622">MSKLKLSLLISTFILCGLILVDYSLYTDLSLYIKGFLIVPLIMYIAYLVTKFKNKKAS</sequence>
<evidence type="ECO:0000313" key="2">
    <source>
        <dbReference type="EMBL" id="MYL64777.1"/>
    </source>
</evidence>